<dbReference type="EMBL" id="KZ559147">
    <property type="protein sequence ID" value="PLB36858.1"/>
    <property type="molecule type" value="Genomic_DNA"/>
</dbReference>
<keyword evidence="2" id="KW-0521">NADP</keyword>
<dbReference type="OrthoDB" id="419598at2759"/>
<dbReference type="AlphaFoldDB" id="A0A2I2F8C8"/>
<organism evidence="4 5">
    <name type="scientific">Aspergillus candidus</name>
    <dbReference type="NCBI Taxonomy" id="41067"/>
    <lineage>
        <taxon>Eukaryota</taxon>
        <taxon>Fungi</taxon>
        <taxon>Dikarya</taxon>
        <taxon>Ascomycota</taxon>
        <taxon>Pezizomycotina</taxon>
        <taxon>Eurotiomycetes</taxon>
        <taxon>Eurotiomycetidae</taxon>
        <taxon>Eurotiales</taxon>
        <taxon>Aspergillaceae</taxon>
        <taxon>Aspergillus</taxon>
        <taxon>Aspergillus subgen. Circumdati</taxon>
    </lineage>
</organism>
<evidence type="ECO:0000313" key="5">
    <source>
        <dbReference type="Proteomes" id="UP000234585"/>
    </source>
</evidence>
<accession>A0A2I2F8C8</accession>
<protein>
    <submittedName>
        <fullName evidence="4">NAD(P)-binding protein</fullName>
    </submittedName>
</protein>
<evidence type="ECO:0000256" key="1">
    <source>
        <dbReference type="ARBA" id="ARBA00005725"/>
    </source>
</evidence>
<evidence type="ECO:0000256" key="2">
    <source>
        <dbReference type="ARBA" id="ARBA00022857"/>
    </source>
</evidence>
<comment type="similarity">
    <text evidence="1">Belongs to the NmrA-type oxidoreductase family. Isoflavone reductase subfamily.</text>
</comment>
<dbReference type="PANTHER" id="PTHR47706">
    <property type="entry name" value="NMRA-LIKE FAMILY PROTEIN"/>
    <property type="match status" value="1"/>
</dbReference>
<evidence type="ECO:0000256" key="3">
    <source>
        <dbReference type="ARBA" id="ARBA00023002"/>
    </source>
</evidence>
<dbReference type="Proteomes" id="UP000234585">
    <property type="component" value="Unassembled WGS sequence"/>
</dbReference>
<evidence type="ECO:0000313" key="4">
    <source>
        <dbReference type="EMBL" id="PLB36858.1"/>
    </source>
</evidence>
<gene>
    <name evidence="4" type="ORF">BDW47DRAFT_126773</name>
</gene>
<dbReference type="PANTHER" id="PTHR47706:SF4">
    <property type="entry name" value="NMRA-LIKE DOMAIN-CONTAINING PROTEIN"/>
    <property type="match status" value="1"/>
</dbReference>
<name>A0A2I2F8C8_ASPCN</name>
<dbReference type="InterPro" id="IPR051609">
    <property type="entry name" value="NmrA/Isoflavone_reductase-like"/>
</dbReference>
<dbReference type="RefSeq" id="XP_024670870.1">
    <property type="nucleotide sequence ID" value="XM_024816607.1"/>
</dbReference>
<reference evidence="4 5" key="1">
    <citation type="submission" date="2017-12" db="EMBL/GenBank/DDBJ databases">
        <authorList>
            <consortium name="DOE Joint Genome Institute"/>
            <person name="Haridas S."/>
            <person name="Kjaerbolling I."/>
            <person name="Vesth T.C."/>
            <person name="Frisvad J.C."/>
            <person name="Nybo J.L."/>
            <person name="Theobald S."/>
            <person name="Kuo A."/>
            <person name="Bowyer P."/>
            <person name="Matsuda Y."/>
            <person name="Mondo S."/>
            <person name="Lyhne E.K."/>
            <person name="Kogle M.E."/>
            <person name="Clum A."/>
            <person name="Lipzen A."/>
            <person name="Salamov A."/>
            <person name="Ngan C.Y."/>
            <person name="Daum C."/>
            <person name="Chiniquy J."/>
            <person name="Barry K."/>
            <person name="LaButti K."/>
            <person name="Simmons B.A."/>
            <person name="Magnuson J.K."/>
            <person name="Mortensen U.H."/>
            <person name="Larsen T.O."/>
            <person name="Grigoriev I.V."/>
            <person name="Baker S.E."/>
            <person name="Andersen M.R."/>
            <person name="Nordberg H.P."/>
            <person name="Cantor M.N."/>
            <person name="Hua S.X."/>
        </authorList>
    </citation>
    <scope>NUCLEOTIDE SEQUENCE [LARGE SCALE GENOMIC DNA]</scope>
    <source>
        <strain evidence="4 5">CBS 102.13</strain>
    </source>
</reference>
<dbReference type="GO" id="GO:0016491">
    <property type="term" value="F:oxidoreductase activity"/>
    <property type="evidence" value="ECO:0007669"/>
    <property type="project" value="UniProtKB-KW"/>
</dbReference>
<keyword evidence="3" id="KW-0560">Oxidoreductase</keyword>
<dbReference type="SUPFAM" id="SSF51735">
    <property type="entry name" value="NAD(P)-binding Rossmann-fold domains"/>
    <property type="match status" value="1"/>
</dbReference>
<dbReference type="InterPro" id="IPR036291">
    <property type="entry name" value="NAD(P)-bd_dom_sf"/>
</dbReference>
<sequence>MQPSQSIAIAGASDVSKYLIEELLLIPNRPRITLLTRSLTNRPWFTSNPHITIRVTEYTAPALQFVLDDIEATVLLSFLHSNDTGVYNTAHEAMYQACRASHTCRRFVPSDYGGDIERFPGLPRFYDATHRAFREKVLESGDDDDDDDRVEWTVVNGGWFMDYFAQGSAVDPTALAYRELDESEGGEVGTAPSFDPTRVRSYMKPLPGIWPLDLDTFSAVIPGTGDEPIGWTAARDVAKALVRLVQAPRGTWERHTYVVGEIGTWNRAVDTVERFFGRKIQVSRKSESDIFAAVQDESLGPGERAIAFMDEWNVTGASAVPMDRVLTQRDMFFSDVTFRDVGTFLKDAYERSFDRSAMGHYRVVEVRGCAKDLGYQTRAPSTINQDWPPRAG</sequence>
<proteinExistence type="inferred from homology"/>
<dbReference type="Gene3D" id="3.90.25.10">
    <property type="entry name" value="UDP-galactose 4-epimerase, domain 1"/>
    <property type="match status" value="1"/>
</dbReference>
<dbReference type="GeneID" id="36523767"/>
<keyword evidence="5" id="KW-1185">Reference proteome</keyword>
<dbReference type="Gene3D" id="3.40.50.720">
    <property type="entry name" value="NAD(P)-binding Rossmann-like Domain"/>
    <property type="match status" value="2"/>
</dbReference>